<dbReference type="Proteomes" id="UP000037982">
    <property type="component" value="Unassembled WGS sequence"/>
</dbReference>
<comment type="caution">
    <text evidence="5">The sequence shown here is derived from an EMBL/GenBank/DDBJ whole genome shotgun (WGS) entry which is preliminary data.</text>
</comment>
<evidence type="ECO:0000256" key="2">
    <source>
        <dbReference type="ARBA" id="ARBA00023163"/>
    </source>
</evidence>
<gene>
    <name evidence="5" type="ORF">ADL29_01035</name>
</gene>
<evidence type="ECO:0000256" key="1">
    <source>
        <dbReference type="ARBA" id="ARBA00023015"/>
    </source>
</evidence>
<proteinExistence type="predicted"/>
<evidence type="ECO:0000259" key="4">
    <source>
        <dbReference type="Pfam" id="PF13490"/>
    </source>
</evidence>
<dbReference type="RefSeq" id="WP_053921901.1">
    <property type="nucleotide sequence ID" value="NZ_LGKG01000001.1"/>
</dbReference>
<organism evidence="5 6">
    <name type="scientific">Streptomyces chattanoogensis</name>
    <dbReference type="NCBI Taxonomy" id="66876"/>
    <lineage>
        <taxon>Bacteria</taxon>
        <taxon>Bacillati</taxon>
        <taxon>Actinomycetota</taxon>
        <taxon>Actinomycetes</taxon>
        <taxon>Kitasatosporales</taxon>
        <taxon>Streptomycetaceae</taxon>
        <taxon>Streptomyces</taxon>
    </lineage>
</organism>
<protein>
    <recommendedName>
        <fullName evidence="4">Putative zinc-finger domain-containing protein</fullName>
    </recommendedName>
</protein>
<dbReference type="Gene3D" id="1.10.10.1320">
    <property type="entry name" value="Anti-sigma factor, zinc-finger domain"/>
    <property type="match status" value="1"/>
</dbReference>
<accession>A0A0N0H447</accession>
<keyword evidence="1" id="KW-0805">Transcription regulation</keyword>
<evidence type="ECO:0000256" key="3">
    <source>
        <dbReference type="SAM" id="MobiDB-lite"/>
    </source>
</evidence>
<dbReference type="InterPro" id="IPR041916">
    <property type="entry name" value="Anti_sigma_zinc_sf"/>
</dbReference>
<feature type="region of interest" description="Disordered" evidence="3">
    <location>
        <begin position="300"/>
        <end position="320"/>
    </location>
</feature>
<dbReference type="InterPro" id="IPR027383">
    <property type="entry name" value="Znf_put"/>
</dbReference>
<keyword evidence="2" id="KW-0804">Transcription</keyword>
<name>A0A0N0H447_9ACTN</name>
<dbReference type="PATRIC" id="fig|66876.3.peg.224"/>
<feature type="region of interest" description="Disordered" evidence="3">
    <location>
        <begin position="181"/>
        <end position="231"/>
    </location>
</feature>
<keyword evidence="6" id="KW-1185">Reference proteome</keyword>
<feature type="domain" description="Putative zinc-finger" evidence="4">
    <location>
        <begin position="16"/>
        <end position="44"/>
    </location>
</feature>
<feature type="compositionally biased region" description="Pro residues" evidence="3">
    <location>
        <begin position="310"/>
        <end position="320"/>
    </location>
</feature>
<reference evidence="6" key="1">
    <citation type="submission" date="2015-07" db="EMBL/GenBank/DDBJ databases">
        <authorList>
            <person name="Ju K.-S."/>
            <person name="Doroghazi J.R."/>
            <person name="Metcalf W.W."/>
        </authorList>
    </citation>
    <scope>NUCLEOTIDE SEQUENCE [LARGE SCALE GENOMIC DNA]</scope>
    <source>
        <strain evidence="6">NRRL ISP-5002</strain>
    </source>
</reference>
<evidence type="ECO:0000313" key="6">
    <source>
        <dbReference type="Proteomes" id="UP000037982"/>
    </source>
</evidence>
<evidence type="ECO:0000313" key="5">
    <source>
        <dbReference type="EMBL" id="KPC66811.1"/>
    </source>
</evidence>
<dbReference type="EMBL" id="LGKG01000001">
    <property type="protein sequence ID" value="KPC66811.1"/>
    <property type="molecule type" value="Genomic_DNA"/>
</dbReference>
<sequence>MSLSGGPSPAEQHLGDRLAALVDGELGHDARERVLAHLATCAQCKAEADAQRRLKNVFAQTAPPGPSEGLLARLQGLPGGDPSGPGSRLGDGGIGRGDFIRGGGSFGYVPSAGHGRQAERALSGISGPPRQRGFRVHEAERPVPQRRRFAFAAAGAVSLAAFALGGALPLEAAVDTPGGRNDAGGTAVTPLSATPAAGGDPLTRTGEVRAAGASGGGAGRQQGVPTVAPAPSAMSLYAPGAQFGHRSPLAPDPGGRFGRSPLTATTGPGSPYHFFPVVNGPGQGPARAFYPMPPLEPKRPLIGSAAPVGPAAPGPTPDRH</sequence>
<dbReference type="AlphaFoldDB" id="A0A0N0H447"/>
<dbReference type="Pfam" id="PF13490">
    <property type="entry name" value="zf-HC2"/>
    <property type="match status" value="1"/>
</dbReference>
<feature type="region of interest" description="Disordered" evidence="3">
    <location>
        <begin position="243"/>
        <end position="268"/>
    </location>
</feature>